<dbReference type="Pfam" id="PF03643">
    <property type="entry name" value="Vps26"/>
    <property type="match status" value="1"/>
</dbReference>
<comment type="caution">
    <text evidence="4">The sequence shown here is derived from an EMBL/GenBank/DDBJ whole genome shotgun (WGS) entry which is preliminary data.</text>
</comment>
<dbReference type="FunFam" id="2.60.40.640:FF:000015">
    <property type="entry name" value="Vacuolar protein sorting-associated protein 26"/>
    <property type="match status" value="1"/>
</dbReference>
<gene>
    <name evidence="4" type="ORF">FGO68_gene16853</name>
</gene>
<comment type="similarity">
    <text evidence="1">Belongs to the VPS26 family.</text>
</comment>
<evidence type="ECO:0000313" key="4">
    <source>
        <dbReference type="EMBL" id="TNV77954.1"/>
    </source>
</evidence>
<dbReference type="AlphaFoldDB" id="A0A8J8NNC1"/>
<name>A0A8J8NNC1_HALGN</name>
<dbReference type="InterPro" id="IPR028934">
    <property type="entry name" value="Vps26-related"/>
</dbReference>
<protein>
    <recommendedName>
        <fullName evidence="6">Vacuolar protein sorting-associated protein 26</fullName>
    </recommendedName>
</protein>
<dbReference type="GO" id="GO:0030904">
    <property type="term" value="C:retromer complex"/>
    <property type="evidence" value="ECO:0007669"/>
    <property type="project" value="UniProtKB-ARBA"/>
</dbReference>
<evidence type="ECO:0000256" key="1">
    <source>
        <dbReference type="ARBA" id="ARBA00009100"/>
    </source>
</evidence>
<evidence type="ECO:0008006" key="6">
    <source>
        <dbReference type="Google" id="ProtNLM"/>
    </source>
</evidence>
<dbReference type="InterPro" id="IPR014752">
    <property type="entry name" value="Arrestin-like_C"/>
</dbReference>
<dbReference type="PANTHER" id="PTHR12233">
    <property type="entry name" value="VACUOLAR PROTEIN SORTING 26 RELATED"/>
    <property type="match status" value="1"/>
</dbReference>
<dbReference type="OrthoDB" id="3821113at2759"/>
<keyword evidence="5" id="KW-1185">Reference proteome</keyword>
<dbReference type="Proteomes" id="UP000785679">
    <property type="component" value="Unassembled WGS sequence"/>
</dbReference>
<accession>A0A8J8NNC1</accession>
<evidence type="ECO:0000313" key="5">
    <source>
        <dbReference type="Proteomes" id="UP000785679"/>
    </source>
</evidence>
<proteinExistence type="inferred from homology"/>
<keyword evidence="3" id="KW-0653">Protein transport</keyword>
<evidence type="ECO:0000256" key="3">
    <source>
        <dbReference type="ARBA" id="ARBA00022927"/>
    </source>
</evidence>
<organism evidence="4 5">
    <name type="scientific">Halteria grandinella</name>
    <dbReference type="NCBI Taxonomy" id="5974"/>
    <lineage>
        <taxon>Eukaryota</taxon>
        <taxon>Sar</taxon>
        <taxon>Alveolata</taxon>
        <taxon>Ciliophora</taxon>
        <taxon>Intramacronucleata</taxon>
        <taxon>Spirotrichea</taxon>
        <taxon>Stichotrichia</taxon>
        <taxon>Sporadotrichida</taxon>
        <taxon>Halteriidae</taxon>
        <taxon>Halteria</taxon>
    </lineage>
</organism>
<keyword evidence="2" id="KW-0813">Transport</keyword>
<dbReference type="EMBL" id="RRYP01011105">
    <property type="protein sequence ID" value="TNV77954.1"/>
    <property type="molecule type" value="Genomic_DNA"/>
</dbReference>
<dbReference type="GO" id="GO:0006886">
    <property type="term" value="P:intracellular protein transport"/>
    <property type="evidence" value="ECO:0007669"/>
    <property type="project" value="InterPro"/>
</dbReference>
<dbReference type="Gene3D" id="2.60.40.640">
    <property type="match status" value="2"/>
</dbReference>
<reference evidence="4" key="1">
    <citation type="submission" date="2019-06" db="EMBL/GenBank/DDBJ databases">
        <authorList>
            <person name="Zheng W."/>
        </authorList>
    </citation>
    <scope>NUCLEOTIDE SEQUENCE</scope>
    <source>
        <strain evidence="4">QDHG01</strain>
    </source>
</reference>
<evidence type="ECO:0000256" key="2">
    <source>
        <dbReference type="ARBA" id="ARBA00022448"/>
    </source>
</evidence>
<sequence length="310" mass="35974">MLGGASNFLGGMLGMGPPCNIYVMFNKIEGRKMATVRDRSGQTYKAPVFLDGDDVRGKIKIEMLKSKSKVDHLGIRVELIGVIENLFDKSQTTNFINLGQELEPAGVLTESMEYTFSFNRVEKKFESYNGIIVRLRYFINVVINRNYNKITKEEEFIVYNPIEEVPFADKPIKMEVGIEDCLHIEFEFSRSVFNLKDCVLGKVFFNLVRIKIKHMELNVIRKETFGTGEKAVTESENLTKFEIMDGAPVKGECIPVRFYVASVELTPTYENINKRFSVRYYLNLVLVDEEDRRYFKQQEIFLWREKLPQQ</sequence>